<dbReference type="AlphaFoldDB" id="A0A937K3N7"/>
<dbReference type="PANTHER" id="PTHR32125:SF4">
    <property type="entry name" value="2-C-METHYL-D-ERYTHRITOL 4-PHOSPHATE CYTIDYLYLTRANSFERASE, CHLOROPLASTIC"/>
    <property type="match status" value="1"/>
</dbReference>
<comment type="pathway">
    <text evidence="2 7">Isoprenoid biosynthesis; isopentenyl diphosphate biosynthesis via DXP pathway; isopentenyl diphosphate from 1-deoxy-D-xylulose 5-phosphate: step 2/6.</text>
</comment>
<dbReference type="CDD" id="cd02516">
    <property type="entry name" value="CDP-ME_synthetase"/>
    <property type="match status" value="1"/>
</dbReference>
<dbReference type="FunFam" id="3.90.550.10:FF:000003">
    <property type="entry name" value="2-C-methyl-D-erythritol 4-phosphate cytidylyltransferase"/>
    <property type="match status" value="1"/>
</dbReference>
<evidence type="ECO:0000256" key="2">
    <source>
        <dbReference type="ARBA" id="ARBA00004787"/>
    </source>
</evidence>
<feature type="site" description="Positions MEP for the nucleophilic attack" evidence="7">
    <location>
        <position position="211"/>
    </location>
</feature>
<comment type="catalytic activity">
    <reaction evidence="1 7">
        <text>2-C-methyl-D-erythritol 4-phosphate + CTP + H(+) = 4-CDP-2-C-methyl-D-erythritol + diphosphate</text>
        <dbReference type="Rhea" id="RHEA:13429"/>
        <dbReference type="ChEBI" id="CHEBI:15378"/>
        <dbReference type="ChEBI" id="CHEBI:33019"/>
        <dbReference type="ChEBI" id="CHEBI:37563"/>
        <dbReference type="ChEBI" id="CHEBI:57823"/>
        <dbReference type="ChEBI" id="CHEBI:58262"/>
        <dbReference type="EC" id="2.7.7.60"/>
    </reaction>
</comment>
<evidence type="ECO:0000256" key="4">
    <source>
        <dbReference type="ARBA" id="ARBA00022679"/>
    </source>
</evidence>
<keyword evidence="6 7" id="KW-0414">Isoprene biosynthesis</keyword>
<evidence type="ECO:0000256" key="6">
    <source>
        <dbReference type="ARBA" id="ARBA00023229"/>
    </source>
</evidence>
<accession>A0A937K3N7</accession>
<feature type="site" description="Positions MEP for the nucleophilic attack" evidence="7">
    <location>
        <position position="155"/>
    </location>
</feature>
<dbReference type="GO" id="GO:0050518">
    <property type="term" value="F:2-C-methyl-D-erythritol 4-phosphate cytidylyltransferase activity"/>
    <property type="evidence" value="ECO:0007669"/>
    <property type="project" value="UniProtKB-UniRule"/>
</dbReference>
<sequence>MNKVVAVIVAGGKGKRMSADISKQFIELKGKPILYYTLEKFLENKNIDKVVLVLPEDEIEYCRENILYKYNLNVWKIVSGGKERSDSVYYGLKSIEGDAEIVLIHDGARPFVSNEIIENGIKYAKLYGAAACGVTPKDTIKVIGENGFSKETPDRNTLFAVQTPQSFKHNLILKAHESVREKGTVVTDDTMVAELYGEKVFLYHGDYNNIKITTPEDLIIAENLI</sequence>
<name>A0A937K3N7_9CLOT</name>
<evidence type="ECO:0000256" key="5">
    <source>
        <dbReference type="ARBA" id="ARBA00022695"/>
    </source>
</evidence>
<evidence type="ECO:0000256" key="7">
    <source>
        <dbReference type="HAMAP-Rule" id="MF_00108"/>
    </source>
</evidence>
<dbReference type="Gene3D" id="3.90.550.10">
    <property type="entry name" value="Spore Coat Polysaccharide Biosynthesis Protein SpsA, Chain A"/>
    <property type="match status" value="1"/>
</dbReference>
<dbReference type="NCBIfam" id="NF001183">
    <property type="entry name" value="PRK00155.1-3"/>
    <property type="match status" value="1"/>
</dbReference>
<keyword evidence="9" id="KW-1185">Reference proteome</keyword>
<reference evidence="8" key="1">
    <citation type="submission" date="2021-01" db="EMBL/GenBank/DDBJ databases">
        <title>Genome public.</title>
        <authorList>
            <person name="Liu C."/>
            <person name="Sun Q."/>
        </authorList>
    </citation>
    <scope>NUCLEOTIDE SEQUENCE</scope>
    <source>
        <strain evidence="8">YIM B02565</strain>
    </source>
</reference>
<dbReference type="PROSITE" id="PS01295">
    <property type="entry name" value="ISPD"/>
    <property type="match status" value="1"/>
</dbReference>
<dbReference type="GO" id="GO:0019288">
    <property type="term" value="P:isopentenyl diphosphate biosynthetic process, methylerythritol 4-phosphate pathway"/>
    <property type="evidence" value="ECO:0007669"/>
    <property type="project" value="UniProtKB-UniRule"/>
</dbReference>
<protein>
    <recommendedName>
        <fullName evidence="7">2-C-methyl-D-erythritol 4-phosphate cytidylyltransferase</fullName>
        <ecNumber evidence="7">2.7.7.60</ecNumber>
    </recommendedName>
    <alternativeName>
        <fullName evidence="7">4-diphosphocytidyl-2C-methyl-D-erythritol synthase</fullName>
    </alternativeName>
    <alternativeName>
        <fullName evidence="7">MEP cytidylyltransferase</fullName>
        <shortName evidence="7">MCT</shortName>
    </alternativeName>
</protein>
<evidence type="ECO:0000313" key="8">
    <source>
        <dbReference type="EMBL" id="MBL4930270.1"/>
    </source>
</evidence>
<keyword evidence="5 7" id="KW-0548">Nucleotidyltransferase</keyword>
<organism evidence="8 9">
    <name type="scientific">Clostridium paridis</name>
    <dbReference type="NCBI Taxonomy" id="2803863"/>
    <lineage>
        <taxon>Bacteria</taxon>
        <taxon>Bacillati</taxon>
        <taxon>Bacillota</taxon>
        <taxon>Clostridia</taxon>
        <taxon>Eubacteriales</taxon>
        <taxon>Clostridiaceae</taxon>
        <taxon>Clostridium</taxon>
    </lineage>
</organism>
<dbReference type="EMBL" id="JAESWA010000002">
    <property type="protein sequence ID" value="MBL4930270.1"/>
    <property type="molecule type" value="Genomic_DNA"/>
</dbReference>
<dbReference type="InterPro" id="IPR029044">
    <property type="entry name" value="Nucleotide-diphossugar_trans"/>
</dbReference>
<keyword evidence="4 7" id="KW-0808">Transferase</keyword>
<gene>
    <name evidence="7 8" type="primary">ispD</name>
    <name evidence="8" type="ORF">JK634_00395</name>
</gene>
<comment type="caution">
    <text evidence="8">The sequence shown here is derived from an EMBL/GenBank/DDBJ whole genome shotgun (WGS) entry which is preliminary data.</text>
</comment>
<dbReference type="HAMAP" id="MF_00108">
    <property type="entry name" value="IspD"/>
    <property type="match status" value="1"/>
</dbReference>
<dbReference type="EC" id="2.7.7.60" evidence="7"/>
<dbReference type="PANTHER" id="PTHR32125">
    <property type="entry name" value="2-C-METHYL-D-ERYTHRITOL 4-PHOSPHATE CYTIDYLYLTRANSFERASE, CHLOROPLASTIC"/>
    <property type="match status" value="1"/>
</dbReference>
<dbReference type="InterPro" id="IPR050088">
    <property type="entry name" value="IspD/TarI_cytidylyltransf_bact"/>
</dbReference>
<dbReference type="NCBIfam" id="TIGR00453">
    <property type="entry name" value="ispD"/>
    <property type="match status" value="1"/>
</dbReference>
<comment type="function">
    <text evidence="7">Catalyzes the formation of 4-diphosphocytidyl-2-C-methyl-D-erythritol from CTP and 2-C-methyl-D-erythritol 4-phosphate (MEP).</text>
</comment>
<proteinExistence type="inferred from homology"/>
<evidence type="ECO:0000256" key="1">
    <source>
        <dbReference type="ARBA" id="ARBA00001282"/>
    </source>
</evidence>
<dbReference type="InterPro" id="IPR034683">
    <property type="entry name" value="IspD/TarI"/>
</dbReference>
<dbReference type="InterPro" id="IPR018294">
    <property type="entry name" value="ISPD_synthase_CS"/>
</dbReference>
<dbReference type="RefSeq" id="WP_202765656.1">
    <property type="nucleotide sequence ID" value="NZ_JAESWA010000002.1"/>
</dbReference>
<dbReference type="SUPFAM" id="SSF53448">
    <property type="entry name" value="Nucleotide-diphospho-sugar transferases"/>
    <property type="match status" value="1"/>
</dbReference>
<dbReference type="Pfam" id="PF01128">
    <property type="entry name" value="IspD"/>
    <property type="match status" value="1"/>
</dbReference>
<feature type="site" description="Transition state stabilizer" evidence="7">
    <location>
        <position position="23"/>
    </location>
</feature>
<feature type="site" description="Transition state stabilizer" evidence="7">
    <location>
        <position position="16"/>
    </location>
</feature>
<evidence type="ECO:0000256" key="3">
    <source>
        <dbReference type="ARBA" id="ARBA00009789"/>
    </source>
</evidence>
<evidence type="ECO:0000313" key="9">
    <source>
        <dbReference type="Proteomes" id="UP000623681"/>
    </source>
</evidence>
<comment type="similarity">
    <text evidence="3 7">Belongs to the IspD/TarI cytidylyltransferase family. IspD subfamily.</text>
</comment>
<dbReference type="InterPro" id="IPR001228">
    <property type="entry name" value="IspD"/>
</dbReference>
<dbReference type="Proteomes" id="UP000623681">
    <property type="component" value="Unassembled WGS sequence"/>
</dbReference>